<accession>A0A835MY73</accession>
<organism evidence="2 3">
    <name type="scientific">Salix dunnii</name>
    <dbReference type="NCBI Taxonomy" id="1413687"/>
    <lineage>
        <taxon>Eukaryota</taxon>
        <taxon>Viridiplantae</taxon>
        <taxon>Streptophyta</taxon>
        <taxon>Embryophyta</taxon>
        <taxon>Tracheophyta</taxon>
        <taxon>Spermatophyta</taxon>
        <taxon>Magnoliopsida</taxon>
        <taxon>eudicotyledons</taxon>
        <taxon>Gunneridae</taxon>
        <taxon>Pentapetalae</taxon>
        <taxon>rosids</taxon>
        <taxon>fabids</taxon>
        <taxon>Malpighiales</taxon>
        <taxon>Salicaceae</taxon>
        <taxon>Saliceae</taxon>
        <taxon>Salix</taxon>
    </lineage>
</organism>
<reference evidence="2 3" key="1">
    <citation type="submission" date="2020-10" db="EMBL/GenBank/DDBJ databases">
        <title>Plant Genome Project.</title>
        <authorList>
            <person name="Zhang R.-G."/>
        </authorList>
    </citation>
    <scope>NUCLEOTIDE SEQUENCE [LARGE SCALE GENOMIC DNA]</scope>
    <source>
        <strain evidence="2">FAFU-HL-1</strain>
        <tissue evidence="2">Leaf</tissue>
    </source>
</reference>
<dbReference type="Proteomes" id="UP000657918">
    <property type="component" value="Unassembled WGS sequence"/>
</dbReference>
<evidence type="ECO:0000256" key="1">
    <source>
        <dbReference type="SAM" id="MobiDB-lite"/>
    </source>
</evidence>
<gene>
    <name evidence="2" type="ORF">SADUNF_Sadunf06G0216700</name>
</gene>
<name>A0A835MY73_9ROSI</name>
<dbReference type="OrthoDB" id="1845088at2759"/>
<sequence>MTAAKRNIIPHQGLVLLFLRDNFKLLFKEIDLVPYSLKMLSMADKLAAAGQPVNDQDFITFLLGGLRTTYTPFITSYNFACRDKELSLDDFQSELLSFETLVDAPLLMQNQNFAFAAKHNTYPKRKPAGTGTRSLQFIISSQPHGPPRNHSNNDKGAPHERPKCQICDKHNHTALDCFHRFNFSFQGRRPPSELAAMAAESNNNFEQQTWYADSGANAHITANTANLTTLQPYDDHDTVEVGNGSELPVIIPTSTTSEISNPLPTTTTITLVPSPLPLDHPDINDPPLETTPIPSTLTPDDSCIINPIQPRKIVTRSKTTCDHKSSEKISGLLNMKIDERLTITGKAKMEEERIEENTGCRKWKIVTANI</sequence>
<dbReference type="PANTHER" id="PTHR47481:SF31">
    <property type="entry name" value="OS01G0873500 PROTEIN"/>
    <property type="match status" value="1"/>
</dbReference>
<proteinExistence type="predicted"/>
<protein>
    <submittedName>
        <fullName evidence="2">Uncharacterized protein</fullName>
    </submittedName>
</protein>
<keyword evidence="3" id="KW-1185">Reference proteome</keyword>
<evidence type="ECO:0000313" key="2">
    <source>
        <dbReference type="EMBL" id="KAF9681349.1"/>
    </source>
</evidence>
<feature type="compositionally biased region" description="Basic and acidic residues" evidence="1">
    <location>
        <begin position="151"/>
        <end position="161"/>
    </location>
</feature>
<comment type="caution">
    <text evidence="2">The sequence shown here is derived from an EMBL/GenBank/DDBJ whole genome shotgun (WGS) entry which is preliminary data.</text>
</comment>
<feature type="region of interest" description="Disordered" evidence="1">
    <location>
        <begin position="138"/>
        <end position="161"/>
    </location>
</feature>
<dbReference type="AlphaFoldDB" id="A0A835MY73"/>
<dbReference type="EMBL" id="JADGMS010000006">
    <property type="protein sequence ID" value="KAF9681349.1"/>
    <property type="molecule type" value="Genomic_DNA"/>
</dbReference>
<evidence type="ECO:0000313" key="3">
    <source>
        <dbReference type="Proteomes" id="UP000657918"/>
    </source>
</evidence>
<dbReference type="PANTHER" id="PTHR47481">
    <property type="match status" value="1"/>
</dbReference>